<keyword evidence="5" id="KW-0560">Oxidoreductase</keyword>
<dbReference type="InterPro" id="IPR036396">
    <property type="entry name" value="Cyt_P450_sf"/>
</dbReference>
<dbReference type="Pfam" id="PF00067">
    <property type="entry name" value="p450"/>
    <property type="match status" value="1"/>
</dbReference>
<keyword evidence="9" id="KW-1185">Reference proteome</keyword>
<evidence type="ECO:0000256" key="1">
    <source>
        <dbReference type="ARBA" id="ARBA00001971"/>
    </source>
</evidence>
<dbReference type="InterPro" id="IPR001128">
    <property type="entry name" value="Cyt_P450"/>
</dbReference>
<keyword evidence="6" id="KW-0408">Iron</keyword>
<evidence type="ECO:0000256" key="7">
    <source>
        <dbReference type="ARBA" id="ARBA00023033"/>
    </source>
</evidence>
<comment type="caution">
    <text evidence="8">The sequence shown here is derived from an EMBL/GenBank/DDBJ whole genome shotgun (WGS) entry which is preliminary data.</text>
</comment>
<keyword evidence="7" id="KW-0503">Monooxygenase</keyword>
<keyword evidence="4" id="KW-0479">Metal-binding</keyword>
<dbReference type="GO" id="GO:0020037">
    <property type="term" value="F:heme binding"/>
    <property type="evidence" value="ECO:0007669"/>
    <property type="project" value="InterPro"/>
</dbReference>
<evidence type="ECO:0000256" key="2">
    <source>
        <dbReference type="ARBA" id="ARBA00010617"/>
    </source>
</evidence>
<gene>
    <name evidence="8" type="ORF">BJ212DRAFT_1264722</name>
</gene>
<protein>
    <submittedName>
        <fullName evidence="8">Uncharacterized protein</fullName>
    </submittedName>
</protein>
<comment type="similarity">
    <text evidence="2">Belongs to the cytochrome P450 family.</text>
</comment>
<dbReference type="AlphaFoldDB" id="A0A9P7EH69"/>
<reference evidence="8" key="1">
    <citation type="journal article" date="2020" name="New Phytol.">
        <title>Comparative genomics reveals dynamic genome evolution in host specialist ectomycorrhizal fungi.</title>
        <authorList>
            <person name="Lofgren L.A."/>
            <person name="Nguyen N.H."/>
            <person name="Vilgalys R."/>
            <person name="Ruytinx J."/>
            <person name="Liao H.L."/>
            <person name="Branco S."/>
            <person name="Kuo A."/>
            <person name="LaButti K."/>
            <person name="Lipzen A."/>
            <person name="Andreopoulos W."/>
            <person name="Pangilinan J."/>
            <person name="Riley R."/>
            <person name="Hundley H."/>
            <person name="Na H."/>
            <person name="Barry K."/>
            <person name="Grigoriev I.V."/>
            <person name="Stajich J.E."/>
            <person name="Kennedy P.G."/>
        </authorList>
    </citation>
    <scope>NUCLEOTIDE SEQUENCE</scope>
    <source>
        <strain evidence="8">MN1</strain>
    </source>
</reference>
<dbReference type="EMBL" id="JABBWG010000006">
    <property type="protein sequence ID" value="KAG1821685.1"/>
    <property type="molecule type" value="Genomic_DNA"/>
</dbReference>
<dbReference type="InterPro" id="IPR050364">
    <property type="entry name" value="Cytochrome_P450_fung"/>
</dbReference>
<dbReference type="OrthoDB" id="2789670at2759"/>
<evidence type="ECO:0000256" key="5">
    <source>
        <dbReference type="ARBA" id="ARBA00023002"/>
    </source>
</evidence>
<dbReference type="GO" id="GO:0004497">
    <property type="term" value="F:monooxygenase activity"/>
    <property type="evidence" value="ECO:0007669"/>
    <property type="project" value="UniProtKB-KW"/>
</dbReference>
<comment type="cofactor">
    <cofactor evidence="1">
        <name>heme</name>
        <dbReference type="ChEBI" id="CHEBI:30413"/>
    </cofactor>
</comment>
<dbReference type="GeneID" id="64624449"/>
<evidence type="ECO:0000313" key="9">
    <source>
        <dbReference type="Proteomes" id="UP000807769"/>
    </source>
</evidence>
<dbReference type="Gene3D" id="1.10.630.10">
    <property type="entry name" value="Cytochrome P450"/>
    <property type="match status" value="1"/>
</dbReference>
<dbReference type="GO" id="GO:0016705">
    <property type="term" value="F:oxidoreductase activity, acting on paired donors, with incorporation or reduction of molecular oxygen"/>
    <property type="evidence" value="ECO:0007669"/>
    <property type="project" value="InterPro"/>
</dbReference>
<organism evidence="8 9">
    <name type="scientific">Suillus subaureus</name>
    <dbReference type="NCBI Taxonomy" id="48587"/>
    <lineage>
        <taxon>Eukaryota</taxon>
        <taxon>Fungi</taxon>
        <taxon>Dikarya</taxon>
        <taxon>Basidiomycota</taxon>
        <taxon>Agaricomycotina</taxon>
        <taxon>Agaricomycetes</taxon>
        <taxon>Agaricomycetidae</taxon>
        <taxon>Boletales</taxon>
        <taxon>Suillineae</taxon>
        <taxon>Suillaceae</taxon>
        <taxon>Suillus</taxon>
    </lineage>
</organism>
<evidence type="ECO:0000256" key="3">
    <source>
        <dbReference type="ARBA" id="ARBA00022617"/>
    </source>
</evidence>
<dbReference type="SUPFAM" id="SSF48264">
    <property type="entry name" value="Cytochrome P450"/>
    <property type="match status" value="1"/>
</dbReference>
<evidence type="ECO:0000313" key="8">
    <source>
        <dbReference type="EMBL" id="KAG1821685.1"/>
    </source>
</evidence>
<name>A0A9P7EH69_9AGAM</name>
<keyword evidence="3" id="KW-0349">Heme</keyword>
<dbReference type="PANTHER" id="PTHR46300:SF7">
    <property type="entry name" value="P450, PUTATIVE (EUROFUNG)-RELATED"/>
    <property type="match status" value="1"/>
</dbReference>
<proteinExistence type="inferred from homology"/>
<dbReference type="RefSeq" id="XP_041196425.1">
    <property type="nucleotide sequence ID" value="XM_041330432.1"/>
</dbReference>
<evidence type="ECO:0000256" key="4">
    <source>
        <dbReference type="ARBA" id="ARBA00022723"/>
    </source>
</evidence>
<dbReference type="PANTHER" id="PTHR46300">
    <property type="entry name" value="P450, PUTATIVE (EUROFUNG)-RELATED-RELATED"/>
    <property type="match status" value="1"/>
</dbReference>
<sequence>QAQEEIDRVICDSRLPDFSDRERFPCIEAVYLETLRWRPTIPLNDSCGASAFPHATSTSDVYNGYYISKGVDTIPDANQLCQILIPYLQVSIVKPERHLSTTGELLEGITSPYFDFKQMEVSRTVYQSIWASIISSLAMLQVGKGKNAAGCEVDVKAEFTVGLGLSV</sequence>
<dbReference type="GO" id="GO:0005506">
    <property type="term" value="F:iron ion binding"/>
    <property type="evidence" value="ECO:0007669"/>
    <property type="project" value="InterPro"/>
</dbReference>
<dbReference type="Proteomes" id="UP000807769">
    <property type="component" value="Unassembled WGS sequence"/>
</dbReference>
<feature type="non-terminal residue" evidence="8">
    <location>
        <position position="167"/>
    </location>
</feature>
<evidence type="ECO:0000256" key="6">
    <source>
        <dbReference type="ARBA" id="ARBA00023004"/>
    </source>
</evidence>
<accession>A0A9P7EH69</accession>